<evidence type="ECO:0000256" key="7">
    <source>
        <dbReference type="ARBA" id="ARBA00023065"/>
    </source>
</evidence>
<dbReference type="GO" id="GO:0009279">
    <property type="term" value="C:cell outer membrane"/>
    <property type="evidence" value="ECO:0007669"/>
    <property type="project" value="UniProtKB-SubCell"/>
</dbReference>
<keyword evidence="18" id="KW-1185">Reference proteome</keyword>
<evidence type="ECO:0000256" key="9">
    <source>
        <dbReference type="ARBA" id="ARBA00023136"/>
    </source>
</evidence>
<dbReference type="AlphaFoldDB" id="A0A246JTQ0"/>
<evidence type="ECO:0000259" key="15">
    <source>
        <dbReference type="Pfam" id="PF00593"/>
    </source>
</evidence>
<dbReference type="PROSITE" id="PS52016">
    <property type="entry name" value="TONB_DEPENDENT_REC_3"/>
    <property type="match status" value="1"/>
</dbReference>
<evidence type="ECO:0000256" key="12">
    <source>
        <dbReference type="RuleBase" id="RU003357"/>
    </source>
</evidence>
<organism evidence="17 18">
    <name type="scientific">Sphingopyxis witflariensis</name>
    <dbReference type="NCBI Taxonomy" id="173675"/>
    <lineage>
        <taxon>Bacteria</taxon>
        <taxon>Pseudomonadati</taxon>
        <taxon>Pseudomonadota</taxon>
        <taxon>Alphaproteobacteria</taxon>
        <taxon>Sphingomonadales</taxon>
        <taxon>Sphingomonadaceae</taxon>
        <taxon>Sphingopyxis</taxon>
    </lineage>
</organism>
<evidence type="ECO:0000256" key="11">
    <source>
        <dbReference type="PROSITE-ProRule" id="PRU01360"/>
    </source>
</evidence>
<dbReference type="CDD" id="cd01347">
    <property type="entry name" value="ligand_gated_channel"/>
    <property type="match status" value="1"/>
</dbReference>
<evidence type="ECO:0000256" key="13">
    <source>
        <dbReference type="SAM" id="MobiDB-lite"/>
    </source>
</evidence>
<dbReference type="PANTHER" id="PTHR32552">
    <property type="entry name" value="FERRICHROME IRON RECEPTOR-RELATED"/>
    <property type="match status" value="1"/>
</dbReference>
<dbReference type="InterPro" id="IPR012910">
    <property type="entry name" value="Plug_dom"/>
</dbReference>
<evidence type="ECO:0000259" key="16">
    <source>
        <dbReference type="Pfam" id="PF07715"/>
    </source>
</evidence>
<dbReference type="GO" id="GO:0006826">
    <property type="term" value="P:iron ion transport"/>
    <property type="evidence" value="ECO:0007669"/>
    <property type="project" value="UniProtKB-KW"/>
</dbReference>
<evidence type="ECO:0000256" key="8">
    <source>
        <dbReference type="ARBA" id="ARBA00023077"/>
    </source>
</evidence>
<accession>A0A246JTQ0</accession>
<gene>
    <name evidence="17" type="ORF">CDQ91_12870</name>
</gene>
<keyword evidence="6" id="KW-0408">Iron</keyword>
<sequence length="768" mass="83569">MTEYRRALKCMLLAGSTLGAMAGANSAAAQDVLPDGASTAQVEEIVVTARRREESLQDVPISVTAFTADALDLKGAPDITALQRSTPNLTLQVSRGTNSTLTAFIRGIGQQDPLWGFEPGVGLYVDDIYIARPQGAVLDIFDIERIEVLRGPQGTLYGRNTIGGAVKYVTKRLGHDFSGKVRGEVGSYNEYNLTGSVALPVSDAISVGAAFAWYNRDGYGKNYFTGADTNNKNVIAGRLSVEIAPSDDIFIRLAADRTEDRSNGNHGHRELREPNSNTAVLPGRYDTLAGVGDQSKVVTQGLSLTGEWSVSDVITLKSITAYRDGYSSGDGIDFDGTPQPFLDIASSGKVYQDRQFSQEFQAQIETDRLQGVLGVYYLDAKASGAFDTILGRGLIPEGLLVPRPSAGTALTQLTSGSVDTESFAIFGDMNYDLTERLKLSLGARWTRDKKDGTVFKANYFGTLGSPLLKPYVPALPPPFNVPQILTDYSNSRTFEEFTPRVSLTYAASDDVNIYAAYGRGFKSGGFDMRGDATATPATKDGYDAEIVDSYELGFKGDFLDGQFRMNAAVFYTDYAGQQVTTQVPKVTPPPGVVSFVDNVGSSRIWGAELEAQAVLSRDFSANFSFGYINAKFNEFIVFDLATGQNVDVANLRRFQNTPKFTGSVSLNWQADFMGGRMAVLPSISFRSDTHLFEIPIPSIDQDGYALVDLSVTWTSPDEHWRLGVHGRNLFDVAYRTGGYNFPSNQFAQSVIGFYGPPRTARISAEYRF</sequence>
<keyword evidence="4" id="KW-0410">Iron transport</keyword>
<dbReference type="InterPro" id="IPR036942">
    <property type="entry name" value="Beta-barrel_TonB_sf"/>
</dbReference>
<keyword evidence="8 12" id="KW-0798">TonB box</keyword>
<proteinExistence type="inferred from homology"/>
<feature type="region of interest" description="Disordered" evidence="13">
    <location>
        <begin position="259"/>
        <end position="279"/>
    </location>
</feature>
<dbReference type="PANTHER" id="PTHR32552:SF81">
    <property type="entry name" value="TONB-DEPENDENT OUTER MEMBRANE RECEPTOR"/>
    <property type="match status" value="1"/>
</dbReference>
<evidence type="ECO:0000256" key="3">
    <source>
        <dbReference type="ARBA" id="ARBA00022452"/>
    </source>
</evidence>
<dbReference type="Pfam" id="PF07715">
    <property type="entry name" value="Plug"/>
    <property type="match status" value="1"/>
</dbReference>
<keyword evidence="10 11" id="KW-0998">Cell outer membrane</keyword>
<dbReference type="RefSeq" id="WP_088473128.1">
    <property type="nucleotide sequence ID" value="NZ_NISJ01000006.1"/>
</dbReference>
<protein>
    <submittedName>
        <fullName evidence="17">TonB-dependent receptor</fullName>
    </submittedName>
</protein>
<keyword evidence="9 11" id="KW-0472">Membrane</keyword>
<comment type="subcellular location">
    <subcellularLocation>
        <location evidence="1 11">Cell outer membrane</location>
        <topology evidence="1 11">Multi-pass membrane protein</topology>
    </subcellularLocation>
</comment>
<evidence type="ECO:0000256" key="5">
    <source>
        <dbReference type="ARBA" id="ARBA00022692"/>
    </source>
</evidence>
<comment type="caution">
    <text evidence="17">The sequence shown here is derived from an EMBL/GenBank/DDBJ whole genome shotgun (WGS) entry which is preliminary data.</text>
</comment>
<evidence type="ECO:0000256" key="10">
    <source>
        <dbReference type="ARBA" id="ARBA00023237"/>
    </source>
</evidence>
<keyword evidence="3 11" id="KW-1134">Transmembrane beta strand</keyword>
<dbReference type="SUPFAM" id="SSF56935">
    <property type="entry name" value="Porins"/>
    <property type="match status" value="1"/>
</dbReference>
<feature type="domain" description="TonB-dependent receptor-like beta-barrel" evidence="15">
    <location>
        <begin position="276"/>
        <end position="729"/>
    </location>
</feature>
<dbReference type="InterPro" id="IPR000531">
    <property type="entry name" value="Beta-barrel_TonB"/>
</dbReference>
<dbReference type="OrthoDB" id="9760333at2"/>
<evidence type="ECO:0000256" key="2">
    <source>
        <dbReference type="ARBA" id="ARBA00022448"/>
    </source>
</evidence>
<keyword evidence="2 11" id="KW-0813">Transport</keyword>
<dbReference type="EMBL" id="NISJ01000006">
    <property type="protein sequence ID" value="OWQ96384.1"/>
    <property type="molecule type" value="Genomic_DNA"/>
</dbReference>
<dbReference type="Proteomes" id="UP000197097">
    <property type="component" value="Unassembled WGS sequence"/>
</dbReference>
<reference evidence="17 18" key="1">
    <citation type="journal article" date="2002" name="Int. J. Syst. Evol. Microbiol.">
        <title>Sphingopyxis witflariensis sp. nov., isolated from activated sludge.</title>
        <authorList>
            <person name="Kampfer P."/>
            <person name="Witzenberger R."/>
            <person name="Denner E.B."/>
            <person name="Busse H.J."/>
            <person name="Neef A."/>
        </authorList>
    </citation>
    <scope>NUCLEOTIDE SEQUENCE [LARGE SCALE GENOMIC DNA]</scope>
    <source>
        <strain evidence="17 18">DSM 14551</strain>
    </source>
</reference>
<evidence type="ECO:0000313" key="18">
    <source>
        <dbReference type="Proteomes" id="UP000197097"/>
    </source>
</evidence>
<dbReference type="Gene3D" id="2.40.170.20">
    <property type="entry name" value="TonB-dependent receptor, beta-barrel domain"/>
    <property type="match status" value="1"/>
</dbReference>
<keyword evidence="14" id="KW-0732">Signal</keyword>
<evidence type="ECO:0000256" key="4">
    <source>
        <dbReference type="ARBA" id="ARBA00022496"/>
    </source>
</evidence>
<keyword evidence="5 11" id="KW-0812">Transmembrane</keyword>
<comment type="similarity">
    <text evidence="11 12">Belongs to the TonB-dependent receptor family.</text>
</comment>
<feature type="signal peptide" evidence="14">
    <location>
        <begin position="1"/>
        <end position="22"/>
    </location>
</feature>
<evidence type="ECO:0000313" key="17">
    <source>
        <dbReference type="EMBL" id="OWQ96384.1"/>
    </source>
</evidence>
<keyword evidence="7" id="KW-0406">Ion transport</keyword>
<evidence type="ECO:0000256" key="14">
    <source>
        <dbReference type="SAM" id="SignalP"/>
    </source>
</evidence>
<feature type="compositionally biased region" description="Basic and acidic residues" evidence="13">
    <location>
        <begin position="259"/>
        <end position="273"/>
    </location>
</feature>
<keyword evidence="17" id="KW-0675">Receptor</keyword>
<dbReference type="Pfam" id="PF00593">
    <property type="entry name" value="TonB_dep_Rec_b-barrel"/>
    <property type="match status" value="1"/>
</dbReference>
<feature type="domain" description="TonB-dependent receptor plug" evidence="16">
    <location>
        <begin position="56"/>
        <end position="165"/>
    </location>
</feature>
<name>A0A246JTQ0_9SPHN</name>
<evidence type="ECO:0000256" key="6">
    <source>
        <dbReference type="ARBA" id="ARBA00023004"/>
    </source>
</evidence>
<dbReference type="InterPro" id="IPR039426">
    <property type="entry name" value="TonB-dep_rcpt-like"/>
</dbReference>
<feature type="chain" id="PRO_5012783589" evidence="14">
    <location>
        <begin position="23"/>
        <end position="768"/>
    </location>
</feature>
<evidence type="ECO:0000256" key="1">
    <source>
        <dbReference type="ARBA" id="ARBA00004571"/>
    </source>
</evidence>